<reference evidence="4" key="1">
    <citation type="submission" date="2023-07" db="EMBL/GenBank/DDBJ databases">
        <title>Description of three actinobacteria isolated from air of manufacturing shop in a pharmaceutical factory.</title>
        <authorList>
            <person name="Zhang D.-F."/>
        </authorList>
    </citation>
    <scope>NUCLEOTIDE SEQUENCE [LARGE SCALE GENOMIC DNA]</scope>
    <source>
        <strain evidence="4">CCTCC AB 207010</strain>
    </source>
</reference>
<dbReference type="Proteomes" id="UP001260872">
    <property type="component" value="Unassembled WGS sequence"/>
</dbReference>
<name>A0ABU1FXC8_9MICC</name>
<proteinExistence type="inferred from homology"/>
<keyword evidence="1" id="KW-0597">Phosphoprotein</keyword>
<evidence type="ECO:0000313" key="4">
    <source>
        <dbReference type="Proteomes" id="UP001260872"/>
    </source>
</evidence>
<comment type="caution">
    <text evidence="3">The sequence shown here is derived from an EMBL/GenBank/DDBJ whole genome shotgun (WGS) entry which is preliminary data.</text>
</comment>
<dbReference type="RefSeq" id="WP_310538365.1">
    <property type="nucleotide sequence ID" value="NZ_BAAAOC010000069.1"/>
</dbReference>
<evidence type="ECO:0000256" key="2">
    <source>
        <dbReference type="RuleBase" id="RU003946"/>
    </source>
</evidence>
<comment type="similarity">
    <text evidence="2">Belongs to the alkaline phosphatase family.</text>
</comment>
<protein>
    <submittedName>
        <fullName evidence="3">Alkaline phosphatase</fullName>
    </submittedName>
</protein>
<gene>
    <name evidence="3" type="ORF">RH857_12785</name>
</gene>
<dbReference type="PANTHER" id="PTHR11596:SF5">
    <property type="entry name" value="ALKALINE PHOSPHATASE"/>
    <property type="match status" value="1"/>
</dbReference>
<dbReference type="PRINTS" id="PR00113">
    <property type="entry name" value="ALKPHPHTASE"/>
</dbReference>
<evidence type="ECO:0000313" key="3">
    <source>
        <dbReference type="EMBL" id="MDR5712997.1"/>
    </source>
</evidence>
<dbReference type="SMART" id="SM00098">
    <property type="entry name" value="alkPPc"/>
    <property type="match status" value="1"/>
</dbReference>
<dbReference type="SUPFAM" id="SSF53649">
    <property type="entry name" value="Alkaline phosphatase-like"/>
    <property type="match status" value="1"/>
</dbReference>
<dbReference type="PROSITE" id="PS51257">
    <property type="entry name" value="PROKAR_LIPOPROTEIN"/>
    <property type="match status" value="1"/>
</dbReference>
<sequence length="556" mass="58390">MPASRCSLSRWPHSGWLSGSCARHGATDSAAAGTALASGVKTVNGRIGVDAHGNEAKNVAQFAQETGRSAGVVSDVPFAHATPASWGAHVASRGSNHEIAEQMIYGDLDVIIGAGHPLFDENSQPRTANWQWMTEGQYTDLQSGNTGFTFVETSEEIEAVADGIDVPERFFGLAPAATTLQYNRDSLAQAEARRGSGRTDGEPLTADQQLAPFEADRNDIVSLPDMTRAGLNVLSQNDEGFFLMVEAGAVDWAGHANATTGTIEEMIAFNDSVEVVNDWVEQNSSWDETLVIVTADHETGYLEGPHGEPQWTSMSGTAGELPTDGWYSGDHTNHLVPLFARGAGAELFYDYIKGTDPVRGAYVDNIDVALMNFELWGEDAEARDSDGIPLDVTIPELGDPGTGPGSLVISIAQNNGVELTGGHNIGDARRYLGVLPTISVTDSRAPAQAGGENGGWTVSGQSSRLESGTNVLAPGYLGWSPALANNSREGVTEGAPVRTLLRGGVGLAQPQTLGSAVGDNRLGTTGLTAEVALEAPVDAPAGDYEGELTVSLFPVD</sequence>
<organism evidence="3 4">
    <name type="scientific">Nesterenkonia flava</name>
    <dbReference type="NCBI Taxonomy" id="469799"/>
    <lineage>
        <taxon>Bacteria</taxon>
        <taxon>Bacillati</taxon>
        <taxon>Actinomycetota</taxon>
        <taxon>Actinomycetes</taxon>
        <taxon>Micrococcales</taxon>
        <taxon>Micrococcaceae</taxon>
        <taxon>Nesterenkonia</taxon>
    </lineage>
</organism>
<dbReference type="Pfam" id="PF00245">
    <property type="entry name" value="Alk_phosphatase"/>
    <property type="match status" value="1"/>
</dbReference>
<dbReference type="CDD" id="cd16012">
    <property type="entry name" value="ALP"/>
    <property type="match status" value="1"/>
</dbReference>
<dbReference type="EMBL" id="JAVKGT010000047">
    <property type="protein sequence ID" value="MDR5712997.1"/>
    <property type="molecule type" value="Genomic_DNA"/>
</dbReference>
<dbReference type="InterPro" id="IPR001952">
    <property type="entry name" value="Alkaline_phosphatase"/>
</dbReference>
<accession>A0ABU1FXC8</accession>
<dbReference type="PANTHER" id="PTHR11596">
    <property type="entry name" value="ALKALINE PHOSPHATASE"/>
    <property type="match status" value="1"/>
</dbReference>
<keyword evidence="4" id="KW-1185">Reference proteome</keyword>
<dbReference type="InterPro" id="IPR017850">
    <property type="entry name" value="Alkaline_phosphatase_core_sf"/>
</dbReference>
<evidence type="ECO:0000256" key="1">
    <source>
        <dbReference type="ARBA" id="ARBA00022553"/>
    </source>
</evidence>
<dbReference type="Gene3D" id="3.40.720.10">
    <property type="entry name" value="Alkaline Phosphatase, subunit A"/>
    <property type="match status" value="1"/>
</dbReference>